<evidence type="ECO:0000256" key="4">
    <source>
        <dbReference type="ARBA" id="ARBA00022618"/>
    </source>
</evidence>
<dbReference type="EMBL" id="JAGRRH010000015">
    <property type="protein sequence ID" value="KAG7355813.1"/>
    <property type="molecule type" value="Genomic_DNA"/>
</dbReference>
<keyword evidence="6 10" id="KW-0175">Coiled coil</keyword>
<evidence type="ECO:0000256" key="2">
    <source>
        <dbReference type="ARBA" id="ARBA00006379"/>
    </source>
</evidence>
<reference evidence="12" key="1">
    <citation type="journal article" date="2021" name="Sci. Rep.">
        <title>Diploid genomic architecture of Nitzschia inconspicua, an elite biomass production diatom.</title>
        <authorList>
            <person name="Oliver A."/>
            <person name="Podell S."/>
            <person name="Pinowska A."/>
            <person name="Traller J.C."/>
            <person name="Smith S.R."/>
            <person name="McClure R."/>
            <person name="Beliaev A."/>
            <person name="Bohutskyi P."/>
            <person name="Hill E.A."/>
            <person name="Rabines A."/>
            <person name="Zheng H."/>
            <person name="Allen L.Z."/>
            <person name="Kuo A."/>
            <person name="Grigoriev I.V."/>
            <person name="Allen A.E."/>
            <person name="Hazlebeck D."/>
            <person name="Allen E.E."/>
        </authorList>
    </citation>
    <scope>NUCLEOTIDE SEQUENCE</scope>
    <source>
        <strain evidence="12">Hildebrandi</strain>
    </source>
</reference>
<dbReference type="Proteomes" id="UP000693970">
    <property type="component" value="Unassembled WGS sequence"/>
</dbReference>
<keyword evidence="9" id="KW-0539">Nucleus</keyword>
<keyword evidence="5 9" id="KW-0498">Mitosis</keyword>
<dbReference type="GO" id="GO:0051301">
    <property type="term" value="P:cell division"/>
    <property type="evidence" value="ECO:0007669"/>
    <property type="project" value="UniProtKB-UniRule"/>
</dbReference>
<evidence type="ECO:0000313" key="12">
    <source>
        <dbReference type="EMBL" id="KAG7355813.1"/>
    </source>
</evidence>
<comment type="subcellular location">
    <subcellularLocation>
        <location evidence="1">Chromosome</location>
        <location evidence="1">Centromere</location>
    </subcellularLocation>
    <subcellularLocation>
        <location evidence="9">Nucleus</location>
    </subcellularLocation>
    <subcellularLocation>
        <location evidence="9">Chromosome</location>
        <location evidence="9">Centromere</location>
        <location evidence="9">Kinetochore</location>
    </subcellularLocation>
</comment>
<comment type="similarity">
    <text evidence="2 9">Belongs to the SPC25 family.</text>
</comment>
<dbReference type="OrthoDB" id="48242at2759"/>
<evidence type="ECO:0000313" key="13">
    <source>
        <dbReference type="Proteomes" id="UP000693970"/>
    </source>
</evidence>
<dbReference type="GO" id="GO:0007059">
    <property type="term" value="P:chromosome segregation"/>
    <property type="evidence" value="ECO:0007669"/>
    <property type="project" value="InterPro"/>
</dbReference>
<dbReference type="AlphaFoldDB" id="A0A9K3PQQ1"/>
<keyword evidence="8 9" id="KW-0137">Centromere</keyword>
<protein>
    <recommendedName>
        <fullName evidence="9">Kinetochore protein SPC25</fullName>
    </recommendedName>
</protein>
<keyword evidence="7 9" id="KW-0131">Cell cycle</keyword>
<evidence type="ECO:0000259" key="11">
    <source>
        <dbReference type="Pfam" id="PF08234"/>
    </source>
</evidence>
<evidence type="ECO:0000256" key="7">
    <source>
        <dbReference type="ARBA" id="ARBA00023306"/>
    </source>
</evidence>
<feature type="coiled-coil region" evidence="10">
    <location>
        <begin position="116"/>
        <end position="171"/>
    </location>
</feature>
<comment type="subunit">
    <text evidence="9">Component of the NDC80 complex.</text>
</comment>
<evidence type="ECO:0000256" key="6">
    <source>
        <dbReference type="ARBA" id="ARBA00023054"/>
    </source>
</evidence>
<evidence type="ECO:0000256" key="9">
    <source>
        <dbReference type="RuleBase" id="RU367150"/>
    </source>
</evidence>
<dbReference type="GO" id="GO:0005634">
    <property type="term" value="C:nucleus"/>
    <property type="evidence" value="ECO:0007669"/>
    <property type="project" value="UniProtKB-SubCell"/>
</dbReference>
<dbReference type="InterPro" id="IPR045143">
    <property type="entry name" value="Spc25"/>
</dbReference>
<evidence type="ECO:0000256" key="5">
    <source>
        <dbReference type="ARBA" id="ARBA00022776"/>
    </source>
</evidence>
<proteinExistence type="inferred from homology"/>
<evidence type="ECO:0000256" key="8">
    <source>
        <dbReference type="ARBA" id="ARBA00023328"/>
    </source>
</evidence>
<keyword evidence="9" id="KW-0995">Kinetochore</keyword>
<name>A0A9K3PQQ1_9STRA</name>
<dbReference type="GO" id="GO:0031262">
    <property type="term" value="C:Ndc80 complex"/>
    <property type="evidence" value="ECO:0007669"/>
    <property type="project" value="InterPro"/>
</dbReference>
<dbReference type="PANTHER" id="PTHR14281:SF0">
    <property type="entry name" value="KINETOCHORE PROTEIN SPC25"/>
    <property type="match status" value="1"/>
</dbReference>
<evidence type="ECO:0000256" key="10">
    <source>
        <dbReference type="SAM" id="Coils"/>
    </source>
</evidence>
<keyword evidence="13" id="KW-1185">Reference proteome</keyword>
<dbReference type="InterPro" id="IPR013255">
    <property type="entry name" value="Spc25_C"/>
</dbReference>
<keyword evidence="4 9" id="KW-0132">Cell division</keyword>
<dbReference type="PANTHER" id="PTHR14281">
    <property type="entry name" value="KINETOCHORE PROTEIN SPC25-RELATED"/>
    <property type="match status" value="1"/>
</dbReference>
<organism evidence="12 13">
    <name type="scientific">Nitzschia inconspicua</name>
    <dbReference type="NCBI Taxonomy" id="303405"/>
    <lineage>
        <taxon>Eukaryota</taxon>
        <taxon>Sar</taxon>
        <taxon>Stramenopiles</taxon>
        <taxon>Ochrophyta</taxon>
        <taxon>Bacillariophyta</taxon>
        <taxon>Bacillariophyceae</taxon>
        <taxon>Bacillariophycidae</taxon>
        <taxon>Bacillariales</taxon>
        <taxon>Bacillariaceae</taxon>
        <taxon>Nitzschia</taxon>
    </lineage>
</organism>
<reference evidence="12" key="2">
    <citation type="submission" date="2021-04" db="EMBL/GenBank/DDBJ databases">
        <authorList>
            <person name="Podell S."/>
        </authorList>
    </citation>
    <scope>NUCLEOTIDE SEQUENCE</scope>
    <source>
        <strain evidence="12">Hildebrandi</strain>
    </source>
</reference>
<gene>
    <name evidence="12" type="ORF">IV203_000499</name>
</gene>
<dbReference type="CDD" id="cd23784">
    <property type="entry name" value="RWD_Spc25"/>
    <property type="match status" value="1"/>
</dbReference>
<keyword evidence="3 9" id="KW-0158">Chromosome</keyword>
<feature type="domain" description="Chromosome segregation protein Spc25 C-terminal" evidence="11">
    <location>
        <begin position="198"/>
        <end position="269"/>
    </location>
</feature>
<sequence>MPPYSSPFSASTTHDDGVLERPHARAGSSIGFSSALLETIAVSKLKMEGWAQNEMAKADAVAESYRQRLLQEQADIDARSTELLAIQMERGMRINNKENSTNSEEESNDNNIVSRKQALEEQVTAIQIEIMKLTTERDNRQRRIQDITLEEKKQQMRAQEARLLKEQVEEDKKTTLDDLTRGVINYKMLGLDFVRTDRDGRLRFCFTKLDSNDPSREFSFLLIVDDQDKFDIVECQPAIEATELVDILTELNRTEDMSALTRRMRRVFKDMCV</sequence>
<comment type="caution">
    <text evidence="12">The sequence shown here is derived from an EMBL/GenBank/DDBJ whole genome shotgun (WGS) entry which is preliminary data.</text>
</comment>
<accession>A0A9K3PQQ1</accession>
<evidence type="ECO:0000256" key="1">
    <source>
        <dbReference type="ARBA" id="ARBA00004584"/>
    </source>
</evidence>
<dbReference type="Pfam" id="PF08234">
    <property type="entry name" value="Spindle_Spc25"/>
    <property type="match status" value="1"/>
</dbReference>
<evidence type="ECO:0000256" key="3">
    <source>
        <dbReference type="ARBA" id="ARBA00022454"/>
    </source>
</evidence>
<comment type="function">
    <text evidence="9">Acts as a component of the essential kinetochore-associated NDC80 complex, which is required for chromosome segregation and spindle checkpoint activity.</text>
</comment>